<sequence>MLQSLGRKLFLPHRKSGSELLPVLRAQTQELVRVAQPDQSRLGRGQAAGPGVRVNSAKTQRCQQRVMKLMLELMNEAHTDRRHPKDSTKWLHGVWEGQLWYASELPGLLDPPFCTGRWMAESIRRCAIQVTPRRREDPPLLRDEASRSYFAPANRRLLDQLALFDRILAEFELSYVSAMVPVKTMTEMDQLQEVVSRKLKQSDRDRLVRRLCLTESGDATDAEADVDGGCRPGCRLFKVIAGGADQIQSNYALELRYLLRCCTTCTAARLLTRPPLRAAASTATLARKAWTLSTGGDGLGAIGFNFDGDRGWPPERGVGRRASSLGAGLRSDVCTNRRCGQAFTSQQGGGTTAGPAAACSARPAPGLGEPCPSSDSTVQSAVRRLPASPPPPSTKTMADRA</sequence>
<dbReference type="WBParaSite" id="maker-unitig_21132-snap-gene-0.2-mRNA-1">
    <property type="protein sequence ID" value="maker-unitig_21132-snap-gene-0.2-mRNA-1"/>
    <property type="gene ID" value="maker-unitig_21132-snap-gene-0.2"/>
</dbReference>
<dbReference type="PANTHER" id="PTHR46465">
    <property type="entry name" value="LATERAL SIGNALING TARGET PROTEIN 2 HOMOLOG"/>
    <property type="match status" value="1"/>
</dbReference>
<dbReference type="GO" id="GO:0031901">
    <property type="term" value="C:early endosome membrane"/>
    <property type="evidence" value="ECO:0007669"/>
    <property type="project" value="TreeGrafter"/>
</dbReference>
<feature type="region of interest" description="Disordered" evidence="1">
    <location>
        <begin position="344"/>
        <end position="401"/>
    </location>
</feature>
<keyword evidence="2" id="KW-1185">Reference proteome</keyword>
<dbReference type="PANTHER" id="PTHR46465:SF2">
    <property type="entry name" value="LATERAL SIGNALING TARGET PROTEIN 2 HOMOLOG"/>
    <property type="match status" value="1"/>
</dbReference>
<dbReference type="InterPro" id="IPR051118">
    <property type="entry name" value="LST-2"/>
</dbReference>
<reference evidence="3" key="1">
    <citation type="submission" date="2016-11" db="UniProtKB">
        <authorList>
            <consortium name="WormBaseParasite"/>
        </authorList>
    </citation>
    <scope>IDENTIFICATION</scope>
</reference>
<dbReference type="AlphaFoldDB" id="A0A1I8F5C2"/>
<organism evidence="2 3">
    <name type="scientific">Macrostomum lignano</name>
    <dbReference type="NCBI Taxonomy" id="282301"/>
    <lineage>
        <taxon>Eukaryota</taxon>
        <taxon>Metazoa</taxon>
        <taxon>Spiralia</taxon>
        <taxon>Lophotrochozoa</taxon>
        <taxon>Platyhelminthes</taxon>
        <taxon>Rhabditophora</taxon>
        <taxon>Macrostomorpha</taxon>
        <taxon>Macrostomida</taxon>
        <taxon>Macrostomidae</taxon>
        <taxon>Macrostomum</taxon>
    </lineage>
</organism>
<dbReference type="Proteomes" id="UP000095280">
    <property type="component" value="Unplaced"/>
</dbReference>
<feature type="region of interest" description="Disordered" evidence="1">
    <location>
        <begin position="38"/>
        <end position="59"/>
    </location>
</feature>
<evidence type="ECO:0000256" key="1">
    <source>
        <dbReference type="SAM" id="MobiDB-lite"/>
    </source>
</evidence>
<evidence type="ECO:0000313" key="3">
    <source>
        <dbReference type="WBParaSite" id="maker-unitig_21132-snap-gene-0.2-mRNA-1"/>
    </source>
</evidence>
<evidence type="ECO:0000313" key="2">
    <source>
        <dbReference type="Proteomes" id="UP000095280"/>
    </source>
</evidence>
<accession>A0A1I8F5C2</accession>
<feature type="compositionally biased region" description="Low complexity" evidence="1">
    <location>
        <begin position="353"/>
        <end position="366"/>
    </location>
</feature>
<protein>
    <submittedName>
        <fullName evidence="3">Dynamin_M domain-containing protein</fullName>
    </submittedName>
</protein>
<proteinExistence type="predicted"/>
<name>A0A1I8F5C2_9PLAT</name>